<evidence type="ECO:0000256" key="2">
    <source>
        <dbReference type="ARBA" id="ARBA00004141"/>
    </source>
</evidence>
<protein>
    <recommendedName>
        <fullName evidence="10">G-protein coupled receptors family 1 profile domain-containing protein</fullName>
    </recommendedName>
</protein>
<evidence type="ECO:0000256" key="1">
    <source>
        <dbReference type="ARBA" id="ARBA00003929"/>
    </source>
</evidence>
<evidence type="ECO:0000256" key="8">
    <source>
        <dbReference type="ARBA" id="ARBA00023224"/>
    </source>
</evidence>
<dbReference type="OMA" id="ANFNTFF"/>
<comment type="function">
    <text evidence="1">Putative odorant or sperm cell receptor.</text>
</comment>
<dbReference type="PANTHER" id="PTHR48018">
    <property type="entry name" value="OLFACTORY RECEPTOR"/>
    <property type="match status" value="1"/>
</dbReference>
<dbReference type="GeneTree" id="ENSGT01140000282514"/>
<dbReference type="Ensembl" id="ENSBMST00010033505.1">
    <property type="protein sequence ID" value="ENSBMSP00010030456.1"/>
    <property type="gene ID" value="ENSBMSG00010022042.1"/>
</dbReference>
<feature type="transmembrane region" description="Helical" evidence="9">
    <location>
        <begin position="189"/>
        <end position="214"/>
    </location>
</feature>
<evidence type="ECO:0000256" key="3">
    <source>
        <dbReference type="ARBA" id="ARBA00022692"/>
    </source>
</evidence>
<feature type="domain" description="G-protein coupled receptors family 1 profile" evidence="10">
    <location>
        <begin position="30"/>
        <end position="279"/>
    </location>
</feature>
<feature type="transmembrane region" description="Helical" evidence="9">
    <location>
        <begin position="226"/>
        <end position="246"/>
    </location>
</feature>
<dbReference type="InterPro" id="IPR000276">
    <property type="entry name" value="GPCR_Rhodpsn"/>
</dbReference>
<dbReference type="Pfam" id="PF13853">
    <property type="entry name" value="7tm_4"/>
    <property type="match status" value="1"/>
</dbReference>
<feature type="transmembrane region" description="Helical" evidence="9">
    <location>
        <begin position="258"/>
        <end position="278"/>
    </location>
</feature>
<keyword evidence="8" id="KW-0807">Transducer</keyword>
<sequence length="302" mass="33646">MDERNQSAGITFVLLGFSEYPYLQVLFCGGNLGMIVIIRINTKLHTPMYFFLSHLSFVDFCYSSVLTHILLEILVVDIRTISYVGCMMQFFFACTLVIIEMFMLAVMACDRFVAVCNPLLCTVAVSPKLCILLVAGTYIWGGICSLTITYSLLELSFCGSKLIHGFACEYSAIISASCSDPYFRQMTCFIISTLNEACSVLIILTSYVFIIVTIIKMSSADGLQKAFSACASRLTAVTIFHGTILFLYSVPTSKSSRLFIKVATVSYILVIPMLKPLIYSLRNNDKKRNKILFMSHSQNVIG</sequence>
<dbReference type="InterPro" id="IPR000725">
    <property type="entry name" value="Olfact_rcpt"/>
</dbReference>
<feature type="transmembrane region" description="Helical" evidence="9">
    <location>
        <begin position="20"/>
        <end position="38"/>
    </location>
</feature>
<evidence type="ECO:0000256" key="9">
    <source>
        <dbReference type="SAM" id="Phobius"/>
    </source>
</evidence>
<dbReference type="GO" id="GO:0004984">
    <property type="term" value="F:olfactory receptor activity"/>
    <property type="evidence" value="ECO:0007669"/>
    <property type="project" value="InterPro"/>
</dbReference>
<reference evidence="11" key="1">
    <citation type="submission" date="2023-09" db="UniProtKB">
        <authorList>
            <consortium name="Ensembl"/>
        </authorList>
    </citation>
    <scope>IDENTIFICATION</scope>
</reference>
<dbReference type="GO" id="GO:0016020">
    <property type="term" value="C:membrane"/>
    <property type="evidence" value="ECO:0007669"/>
    <property type="project" value="UniProtKB-SubCell"/>
</dbReference>
<evidence type="ECO:0000256" key="4">
    <source>
        <dbReference type="ARBA" id="ARBA00022989"/>
    </source>
</evidence>
<evidence type="ECO:0000259" key="10">
    <source>
        <dbReference type="PROSITE" id="PS50262"/>
    </source>
</evidence>
<dbReference type="PROSITE" id="PS00237">
    <property type="entry name" value="G_PROTEIN_RECEP_F1_1"/>
    <property type="match status" value="1"/>
</dbReference>
<dbReference type="SUPFAM" id="SSF81321">
    <property type="entry name" value="Family A G protein-coupled receptor-like"/>
    <property type="match status" value="1"/>
</dbReference>
<name>A0A8C0E871_BALMU</name>
<keyword evidence="6 9" id="KW-0472">Membrane</keyword>
<feature type="transmembrane region" description="Helical" evidence="9">
    <location>
        <begin position="129"/>
        <end position="153"/>
    </location>
</feature>
<keyword evidence="5" id="KW-0297">G-protein coupled receptor</keyword>
<dbReference type="Gene3D" id="1.20.1070.10">
    <property type="entry name" value="Rhodopsin 7-helix transmembrane proteins"/>
    <property type="match status" value="1"/>
</dbReference>
<keyword evidence="3 9" id="KW-0812">Transmembrane</keyword>
<dbReference type="AlphaFoldDB" id="A0A8C0E871"/>
<keyword evidence="4 9" id="KW-1133">Transmembrane helix</keyword>
<comment type="subcellular location">
    <subcellularLocation>
        <location evidence="2">Membrane</location>
        <topology evidence="2">Multi-pass membrane protein</topology>
    </subcellularLocation>
</comment>
<dbReference type="PROSITE" id="PS50262">
    <property type="entry name" value="G_PROTEIN_RECEP_F1_2"/>
    <property type="match status" value="1"/>
</dbReference>
<proteinExistence type="predicted"/>
<evidence type="ECO:0000256" key="7">
    <source>
        <dbReference type="ARBA" id="ARBA00023170"/>
    </source>
</evidence>
<dbReference type="GO" id="GO:0004930">
    <property type="term" value="F:G protein-coupled receptor activity"/>
    <property type="evidence" value="ECO:0007669"/>
    <property type="project" value="UniProtKB-KW"/>
</dbReference>
<organism evidence="11">
    <name type="scientific">Balaenoptera musculus</name>
    <name type="common">Blue whale</name>
    <dbReference type="NCBI Taxonomy" id="9771"/>
    <lineage>
        <taxon>Eukaryota</taxon>
        <taxon>Metazoa</taxon>
        <taxon>Chordata</taxon>
        <taxon>Craniata</taxon>
        <taxon>Vertebrata</taxon>
        <taxon>Euteleostomi</taxon>
        <taxon>Mammalia</taxon>
        <taxon>Eutheria</taxon>
        <taxon>Laurasiatheria</taxon>
        <taxon>Artiodactyla</taxon>
        <taxon>Whippomorpha</taxon>
        <taxon>Cetacea</taxon>
        <taxon>Mysticeti</taxon>
        <taxon>Balaenopteridae</taxon>
        <taxon>Balaenoptera</taxon>
    </lineage>
</organism>
<evidence type="ECO:0000256" key="6">
    <source>
        <dbReference type="ARBA" id="ARBA00023136"/>
    </source>
</evidence>
<keyword evidence="7" id="KW-0675">Receptor</keyword>
<feature type="transmembrane region" description="Helical" evidence="9">
    <location>
        <begin position="50"/>
        <end position="75"/>
    </location>
</feature>
<accession>A0A8C0E871</accession>
<dbReference type="FunFam" id="1.20.1070.10:FF:000003">
    <property type="entry name" value="Olfactory receptor"/>
    <property type="match status" value="1"/>
</dbReference>
<evidence type="ECO:0000313" key="11">
    <source>
        <dbReference type="Ensembl" id="ENSBMSP00010030456.1"/>
    </source>
</evidence>
<dbReference type="PRINTS" id="PR00245">
    <property type="entry name" value="OLFACTORYR"/>
</dbReference>
<feature type="transmembrane region" description="Helical" evidence="9">
    <location>
        <begin position="81"/>
        <end position="108"/>
    </location>
</feature>
<dbReference type="InterPro" id="IPR017452">
    <property type="entry name" value="GPCR_Rhodpsn_7TM"/>
</dbReference>
<evidence type="ECO:0000256" key="5">
    <source>
        <dbReference type="ARBA" id="ARBA00023040"/>
    </source>
</evidence>